<protein>
    <submittedName>
        <fullName evidence="1">Uncharacterized protein</fullName>
    </submittedName>
</protein>
<accession>A0A2T5XSC0</accession>
<evidence type="ECO:0000313" key="1">
    <source>
        <dbReference type="EMBL" id="PTX03049.1"/>
    </source>
</evidence>
<dbReference type="EMBL" id="QBKG01000016">
    <property type="protein sequence ID" value="PTX03049.1"/>
    <property type="molecule type" value="Genomic_DNA"/>
</dbReference>
<organism evidence="1 2">
    <name type="scientific">Capnocytophaga leadbetteri</name>
    <dbReference type="NCBI Taxonomy" id="327575"/>
    <lineage>
        <taxon>Bacteria</taxon>
        <taxon>Pseudomonadati</taxon>
        <taxon>Bacteroidota</taxon>
        <taxon>Flavobacteriia</taxon>
        <taxon>Flavobacteriales</taxon>
        <taxon>Flavobacteriaceae</taxon>
        <taxon>Capnocytophaga</taxon>
    </lineage>
</organism>
<dbReference type="AlphaFoldDB" id="A0A2T5XSC0"/>
<sequence>MLQMQVLPPHLKVKYIGKGKSSMIKKELAGVILILGTKKAMQMIKEQDLTPREYRTRREFIRDWFSKEFYNDYKLIENAQWAK</sequence>
<proteinExistence type="predicted"/>
<dbReference type="Proteomes" id="UP000243985">
    <property type="component" value="Unassembled WGS sequence"/>
</dbReference>
<comment type="caution">
    <text evidence="1">The sequence shown here is derived from an EMBL/GenBank/DDBJ whole genome shotgun (WGS) entry which is preliminary data.</text>
</comment>
<evidence type="ECO:0000313" key="2">
    <source>
        <dbReference type="Proteomes" id="UP000243985"/>
    </source>
</evidence>
<reference evidence="1 2" key="1">
    <citation type="submission" date="2018-04" db="EMBL/GenBank/DDBJ databases">
        <title>Genomic Encyclopedia of Archaeal and Bacterial Type Strains, Phase II (KMG-II): from individual species to whole genera.</title>
        <authorList>
            <person name="Goeker M."/>
        </authorList>
    </citation>
    <scope>NUCLEOTIDE SEQUENCE [LARGE SCALE GENOMIC DNA]</scope>
    <source>
        <strain evidence="1 2">DSM 22902</strain>
    </source>
</reference>
<gene>
    <name evidence="1" type="ORF">C8P65_1163</name>
</gene>
<name>A0A2T5XSC0_9FLAO</name>